<dbReference type="Proteomes" id="UP000008909">
    <property type="component" value="Unassembled WGS sequence"/>
</dbReference>
<dbReference type="AlphaFoldDB" id="G7YVM3"/>
<protein>
    <submittedName>
        <fullName evidence="1">Uncharacterized protein</fullName>
    </submittedName>
</protein>
<sequence>MTSVTNTDASLPYNHGLFESLIVKKRIKYKYSMCHSTFNPEYHVFELSGDKLDEAFDYFAPVIIWVTEFLTKPVNIRNCCYMAQIEDTWLELASYAGLTNEHKTPEKGGECDSTTQTAQLARNRIIMLDQAEVLTFERCDLLTVDDRHIADPK</sequence>
<gene>
    <name evidence="1" type="ORF">CLF_111982</name>
</gene>
<keyword evidence="2" id="KW-1185">Reference proteome</keyword>
<proteinExistence type="predicted"/>
<dbReference type="EMBL" id="DF144487">
    <property type="protein sequence ID" value="GAA57003.1"/>
    <property type="molecule type" value="Genomic_DNA"/>
</dbReference>
<name>G7YVM3_CLOSI</name>
<accession>G7YVM3</accession>
<organism evidence="1 2">
    <name type="scientific">Clonorchis sinensis</name>
    <name type="common">Chinese liver fluke</name>
    <dbReference type="NCBI Taxonomy" id="79923"/>
    <lineage>
        <taxon>Eukaryota</taxon>
        <taxon>Metazoa</taxon>
        <taxon>Spiralia</taxon>
        <taxon>Lophotrochozoa</taxon>
        <taxon>Platyhelminthes</taxon>
        <taxon>Trematoda</taxon>
        <taxon>Digenea</taxon>
        <taxon>Opisthorchiida</taxon>
        <taxon>Opisthorchiata</taxon>
        <taxon>Opisthorchiidae</taxon>
        <taxon>Clonorchis</taxon>
    </lineage>
</organism>
<evidence type="ECO:0000313" key="2">
    <source>
        <dbReference type="Proteomes" id="UP000008909"/>
    </source>
</evidence>
<reference evidence="1" key="1">
    <citation type="journal article" date="2011" name="Genome Biol.">
        <title>The draft genome of the carcinogenic human liver fluke Clonorchis sinensis.</title>
        <authorList>
            <person name="Wang X."/>
            <person name="Chen W."/>
            <person name="Huang Y."/>
            <person name="Sun J."/>
            <person name="Men J."/>
            <person name="Liu H."/>
            <person name="Luo F."/>
            <person name="Guo L."/>
            <person name="Lv X."/>
            <person name="Deng C."/>
            <person name="Zhou C."/>
            <person name="Fan Y."/>
            <person name="Li X."/>
            <person name="Huang L."/>
            <person name="Hu Y."/>
            <person name="Liang C."/>
            <person name="Hu X."/>
            <person name="Xu J."/>
            <person name="Yu X."/>
        </authorList>
    </citation>
    <scope>NUCLEOTIDE SEQUENCE [LARGE SCALE GENOMIC DNA]</scope>
    <source>
        <strain evidence="1">Henan</strain>
    </source>
</reference>
<evidence type="ECO:0000313" key="1">
    <source>
        <dbReference type="EMBL" id="GAA57003.1"/>
    </source>
</evidence>
<reference key="2">
    <citation type="submission" date="2011-10" db="EMBL/GenBank/DDBJ databases">
        <title>The genome and transcriptome sequence of Clonorchis sinensis provide insights into the carcinogenic liver fluke.</title>
        <authorList>
            <person name="Wang X."/>
            <person name="Huang Y."/>
            <person name="Chen W."/>
            <person name="Liu H."/>
            <person name="Guo L."/>
            <person name="Chen Y."/>
            <person name="Luo F."/>
            <person name="Zhou W."/>
            <person name="Sun J."/>
            <person name="Mao Q."/>
            <person name="Liang P."/>
            <person name="Zhou C."/>
            <person name="Tian Y."/>
            <person name="Men J."/>
            <person name="Lv X."/>
            <person name="Huang L."/>
            <person name="Zhou J."/>
            <person name="Hu Y."/>
            <person name="Li R."/>
            <person name="Zhang F."/>
            <person name="Lei H."/>
            <person name="Li X."/>
            <person name="Hu X."/>
            <person name="Liang C."/>
            <person name="Xu J."/>
            <person name="Wu Z."/>
            <person name="Yu X."/>
        </authorList>
    </citation>
    <scope>NUCLEOTIDE SEQUENCE</scope>
    <source>
        <strain>Henan</strain>
    </source>
</reference>